<dbReference type="Proteomes" id="UP000270296">
    <property type="component" value="Unassembled WGS sequence"/>
</dbReference>
<evidence type="ECO:0000256" key="1">
    <source>
        <dbReference type="SAM" id="MobiDB-lite"/>
    </source>
</evidence>
<reference evidence="5" key="1">
    <citation type="submission" date="2016-06" db="UniProtKB">
        <authorList>
            <consortium name="WormBaseParasite"/>
        </authorList>
    </citation>
    <scope>IDENTIFICATION</scope>
</reference>
<evidence type="ECO:0000313" key="3">
    <source>
        <dbReference type="EMBL" id="VDP13969.1"/>
    </source>
</evidence>
<feature type="region of interest" description="Disordered" evidence="1">
    <location>
        <begin position="1"/>
        <end position="28"/>
    </location>
</feature>
<accession>A0A183IVQ1</accession>
<proteinExistence type="predicted"/>
<dbReference type="WBParaSite" id="SBAD_0000798901-mRNA-1">
    <property type="protein sequence ID" value="SBAD_0000798901-mRNA-1"/>
    <property type="gene ID" value="SBAD_0000798901"/>
</dbReference>
<dbReference type="EMBL" id="UZAM01010860">
    <property type="protein sequence ID" value="VDP13969.1"/>
    <property type="molecule type" value="Genomic_DNA"/>
</dbReference>
<keyword evidence="4" id="KW-1185">Reference proteome</keyword>
<feature type="domain" description="SUZ" evidence="2">
    <location>
        <begin position="50"/>
        <end position="125"/>
    </location>
</feature>
<dbReference type="PANTHER" id="PTHR31796">
    <property type="entry name" value="SUZ DOMAIN-CONTAINING PROTEIN 1"/>
    <property type="match status" value="1"/>
</dbReference>
<gene>
    <name evidence="3" type="ORF">SBAD_LOCUS7698</name>
</gene>
<sequence>MMEIEDGDRSGDDILDSWEEAQDNTSKLEKKIEQQMKIKQKDRCESLLDDISDLPKSYHGPTEDNLPPIRILKRPQTVSVHSNSHPSQRSSALRDSRNGSMSAKTLEERVAAYAEARERIFGTADPFIHNDLPVQ</sequence>
<evidence type="ECO:0000313" key="5">
    <source>
        <dbReference type="WBParaSite" id="SBAD_0000798901-mRNA-1"/>
    </source>
</evidence>
<protein>
    <submittedName>
        <fullName evidence="5">SUZ domain-containing protein</fullName>
    </submittedName>
</protein>
<evidence type="ECO:0000259" key="2">
    <source>
        <dbReference type="PROSITE" id="PS51673"/>
    </source>
</evidence>
<evidence type="ECO:0000313" key="4">
    <source>
        <dbReference type="Proteomes" id="UP000270296"/>
    </source>
</evidence>
<organism evidence="5">
    <name type="scientific">Soboliphyme baturini</name>
    <dbReference type="NCBI Taxonomy" id="241478"/>
    <lineage>
        <taxon>Eukaryota</taxon>
        <taxon>Metazoa</taxon>
        <taxon>Ecdysozoa</taxon>
        <taxon>Nematoda</taxon>
        <taxon>Enoplea</taxon>
        <taxon>Dorylaimia</taxon>
        <taxon>Dioctophymatida</taxon>
        <taxon>Dioctophymatoidea</taxon>
        <taxon>Soboliphymatidae</taxon>
        <taxon>Soboliphyme</taxon>
    </lineage>
</organism>
<feature type="region of interest" description="Disordered" evidence="1">
    <location>
        <begin position="76"/>
        <end position="102"/>
    </location>
</feature>
<dbReference type="InterPro" id="IPR024771">
    <property type="entry name" value="SUZ"/>
</dbReference>
<name>A0A183IVQ1_9BILA</name>
<dbReference type="PROSITE" id="PS51673">
    <property type="entry name" value="SUZ"/>
    <property type="match status" value="1"/>
</dbReference>
<dbReference type="AlphaFoldDB" id="A0A183IVQ1"/>
<dbReference type="Pfam" id="PF12752">
    <property type="entry name" value="SUZ"/>
    <property type="match status" value="1"/>
</dbReference>
<feature type="compositionally biased region" description="Polar residues" evidence="1">
    <location>
        <begin position="76"/>
        <end position="91"/>
    </location>
</feature>
<feature type="compositionally biased region" description="Acidic residues" evidence="1">
    <location>
        <begin position="13"/>
        <end position="22"/>
    </location>
</feature>
<reference evidence="3 4" key="2">
    <citation type="submission" date="2018-11" db="EMBL/GenBank/DDBJ databases">
        <authorList>
            <consortium name="Pathogen Informatics"/>
        </authorList>
    </citation>
    <scope>NUCLEOTIDE SEQUENCE [LARGE SCALE GENOMIC DNA]</scope>
</reference>
<dbReference type="InterPro" id="IPR039228">
    <property type="entry name" value="SZRD1"/>
</dbReference>
<dbReference type="PANTHER" id="PTHR31796:SF2">
    <property type="entry name" value="SUZ DOMAIN-CONTAINING PROTEIN 1"/>
    <property type="match status" value="1"/>
</dbReference>